<reference evidence="2" key="1">
    <citation type="submission" date="2017-02" db="UniProtKB">
        <authorList>
            <consortium name="WormBaseParasite"/>
        </authorList>
    </citation>
    <scope>IDENTIFICATION</scope>
</reference>
<evidence type="ECO:0000313" key="1">
    <source>
        <dbReference type="Proteomes" id="UP000036681"/>
    </source>
</evidence>
<proteinExistence type="predicted"/>
<keyword evidence="1" id="KW-1185">Reference proteome</keyword>
<dbReference type="AlphaFoldDB" id="A0A0M3HTP4"/>
<dbReference type="Proteomes" id="UP000036681">
    <property type="component" value="Unplaced"/>
</dbReference>
<sequence length="87" mass="10193">MFTYGMDYFHQMSSLCSLHFANEATPRVYGHHSYTYICTEKITEYTEFSTRIQASAVVLTMREYFMVISLLLCEPGIPFFGHKFLEI</sequence>
<name>A0A0M3HTP4_ASCLU</name>
<accession>A0A0M3HTP4</accession>
<protein>
    <submittedName>
        <fullName evidence="2">Ovule protein</fullName>
    </submittedName>
</protein>
<evidence type="ECO:0000313" key="2">
    <source>
        <dbReference type="WBParaSite" id="ALUE_0000604001-mRNA-1"/>
    </source>
</evidence>
<dbReference type="WBParaSite" id="ALUE_0000604001-mRNA-1">
    <property type="protein sequence ID" value="ALUE_0000604001-mRNA-1"/>
    <property type="gene ID" value="ALUE_0000604001"/>
</dbReference>
<organism evidence="1 2">
    <name type="scientific">Ascaris lumbricoides</name>
    <name type="common">Giant roundworm</name>
    <dbReference type="NCBI Taxonomy" id="6252"/>
    <lineage>
        <taxon>Eukaryota</taxon>
        <taxon>Metazoa</taxon>
        <taxon>Ecdysozoa</taxon>
        <taxon>Nematoda</taxon>
        <taxon>Chromadorea</taxon>
        <taxon>Rhabditida</taxon>
        <taxon>Spirurina</taxon>
        <taxon>Ascaridomorpha</taxon>
        <taxon>Ascaridoidea</taxon>
        <taxon>Ascarididae</taxon>
        <taxon>Ascaris</taxon>
    </lineage>
</organism>